<keyword evidence="3" id="KW-1185">Reference proteome</keyword>
<dbReference type="Gene3D" id="3.40.50.300">
    <property type="entry name" value="P-loop containing nucleotide triphosphate hydrolases"/>
    <property type="match status" value="1"/>
</dbReference>
<reference evidence="2 3" key="1">
    <citation type="submission" date="2016-07" db="EMBL/GenBank/DDBJ databases">
        <title>High microdiversification within the ubiquitous acI lineage of Actinobacteria.</title>
        <authorList>
            <person name="Neuenschwander S.M."/>
            <person name="Salcher M."/>
            <person name="Ghai R."/>
            <person name="Pernthaler J."/>
        </authorList>
    </citation>
    <scope>NUCLEOTIDE SEQUENCE [LARGE SCALE GENOMIC DNA]</scope>
    <source>
        <strain evidence="2">MMS-IA-79</strain>
    </source>
</reference>
<evidence type="ECO:0000313" key="2">
    <source>
        <dbReference type="EMBL" id="ASY17046.1"/>
    </source>
</evidence>
<sequence length="617" mass="69043">MLAYLANKAQFLEDAHIIEDLVRDSVKENLGIGVSQNEYASWRNSLGNGMSHIIASPEIPDDAGIAIEYQINKLKNRIDFIVSGKDAQGEESIVIVELKQWTEVDYSELPEHVNTFVGQKKRDVVHPSYQARSYASLLEMYNVYVYETPVNVTSCAYLHNCPELEVVNDSRYEEALRNTPVFIKGQKSEIVSLIASQIKTGDGVELLRKIDAAPTRPSLQLAEAVSRMLQGKEAFVLIDDQKTVLESIVKAAHDGLDGKKQVLIVRGGPGTGKSVVAINALSRLMGQRLIARYVTPNAAPRAVFEVNLKGAFKGGEIKELFSGSGSFTGIEESDFDILIVDEAHRLKLRTQYSKGGDNQIREVIHAAKTSVFFIDEAQKVTWKDIGEVSEIEKFAKSMNAEVKHLELKSQFRCNGSDGYMTWIDEVLGVIADEETTYPESSYDFKIFTNPSELYKEIRSKNEINNKSRMLAGYCWDWVSKNNPKLDDITFPEFDFSAKWNLESRGSAWIIDPNSIEDIGCIHTSQGLELDYVGVIVGPDFKIEGGELVSDPEGRASTDVSLHGYKKEMKEDPISAGAKADQIIRNTYRTLMTRGMKGCYIYCTDPEVAKYFQNRLSR</sequence>
<dbReference type="EMBL" id="CP016774">
    <property type="protein sequence ID" value="ASY17046.1"/>
    <property type="molecule type" value="Genomic_DNA"/>
</dbReference>
<dbReference type="InterPro" id="IPR027417">
    <property type="entry name" value="P-loop_NTPase"/>
</dbReference>
<gene>
    <name evidence="2" type="ORF">A1sIA79_02155</name>
</gene>
<evidence type="ECO:0000259" key="1">
    <source>
        <dbReference type="Pfam" id="PF09848"/>
    </source>
</evidence>
<dbReference type="InterPro" id="IPR018647">
    <property type="entry name" value="SLFN_3-like_DNA/RNA_helicase"/>
</dbReference>
<name>A0ABN5BCP3_9ACTN</name>
<protein>
    <submittedName>
        <fullName evidence="2">DUF2075 domain-containing protein</fullName>
    </submittedName>
</protein>
<dbReference type="SUPFAM" id="SSF52540">
    <property type="entry name" value="P-loop containing nucleoside triphosphate hydrolases"/>
    <property type="match status" value="1"/>
</dbReference>
<dbReference type="Pfam" id="PF09848">
    <property type="entry name" value="SLFN-g3_helicase"/>
    <property type="match status" value="1"/>
</dbReference>
<proteinExistence type="predicted"/>
<dbReference type="RefSeq" id="WP_095674602.1">
    <property type="nucleotide sequence ID" value="NZ_CP016774.1"/>
</dbReference>
<dbReference type="Proteomes" id="UP000217177">
    <property type="component" value="Chromosome"/>
</dbReference>
<accession>A0ABN5BCP3</accession>
<evidence type="ECO:0000313" key="3">
    <source>
        <dbReference type="Proteomes" id="UP000217177"/>
    </source>
</evidence>
<organism evidence="2 3">
    <name type="scientific">Candidatus Planktophila versatilis</name>
    <dbReference type="NCBI Taxonomy" id="1884905"/>
    <lineage>
        <taxon>Bacteria</taxon>
        <taxon>Bacillati</taxon>
        <taxon>Actinomycetota</taxon>
        <taxon>Actinomycetes</taxon>
        <taxon>Candidatus Nanopelagicales</taxon>
        <taxon>Candidatus Nanopelagicaceae</taxon>
        <taxon>Candidatus Planktophila</taxon>
    </lineage>
</organism>
<feature type="domain" description="Schlafen group 3-like DNA/RNA helicase" evidence="1">
    <location>
        <begin position="260"/>
        <end position="604"/>
    </location>
</feature>